<dbReference type="Proteomes" id="UP000823388">
    <property type="component" value="Chromosome 5N"/>
</dbReference>
<evidence type="ECO:0000313" key="2">
    <source>
        <dbReference type="Proteomes" id="UP000823388"/>
    </source>
</evidence>
<accession>A0A8T0S3F5</accession>
<comment type="caution">
    <text evidence="1">The sequence shown here is derived from an EMBL/GenBank/DDBJ whole genome shotgun (WGS) entry which is preliminary data.</text>
</comment>
<keyword evidence="2" id="KW-1185">Reference proteome</keyword>
<evidence type="ECO:0000313" key="1">
    <source>
        <dbReference type="EMBL" id="KAG2591296.1"/>
    </source>
</evidence>
<name>A0A8T0S3F5_PANVG</name>
<dbReference type="EMBL" id="CM029046">
    <property type="protein sequence ID" value="KAG2591296.1"/>
    <property type="molecule type" value="Genomic_DNA"/>
</dbReference>
<gene>
    <name evidence="1" type="ORF">PVAP13_5NG472086</name>
</gene>
<reference evidence="1" key="1">
    <citation type="submission" date="2020-05" db="EMBL/GenBank/DDBJ databases">
        <title>WGS assembly of Panicum virgatum.</title>
        <authorList>
            <person name="Lovell J.T."/>
            <person name="Jenkins J."/>
            <person name="Shu S."/>
            <person name="Juenger T.E."/>
            <person name="Schmutz J."/>
        </authorList>
    </citation>
    <scope>NUCLEOTIDE SEQUENCE</scope>
    <source>
        <strain evidence="1">AP13</strain>
    </source>
</reference>
<dbReference type="AlphaFoldDB" id="A0A8T0S3F5"/>
<organism evidence="1 2">
    <name type="scientific">Panicum virgatum</name>
    <name type="common">Blackwell switchgrass</name>
    <dbReference type="NCBI Taxonomy" id="38727"/>
    <lineage>
        <taxon>Eukaryota</taxon>
        <taxon>Viridiplantae</taxon>
        <taxon>Streptophyta</taxon>
        <taxon>Embryophyta</taxon>
        <taxon>Tracheophyta</taxon>
        <taxon>Spermatophyta</taxon>
        <taxon>Magnoliopsida</taxon>
        <taxon>Liliopsida</taxon>
        <taxon>Poales</taxon>
        <taxon>Poaceae</taxon>
        <taxon>PACMAD clade</taxon>
        <taxon>Panicoideae</taxon>
        <taxon>Panicodae</taxon>
        <taxon>Paniceae</taxon>
        <taxon>Panicinae</taxon>
        <taxon>Panicum</taxon>
        <taxon>Panicum sect. Hiantes</taxon>
    </lineage>
</organism>
<sequence length="58" mass="6735">MWCSLVSCRQIIEGLADTKAYLTIAHLSRSPNPRTFHNTTLKFLKRLHIANKHSTRTR</sequence>
<proteinExistence type="predicted"/>
<protein>
    <submittedName>
        <fullName evidence="1">Uncharacterized protein</fullName>
    </submittedName>
</protein>